<evidence type="ECO:0000256" key="1">
    <source>
        <dbReference type="SAM" id="Coils"/>
    </source>
</evidence>
<feature type="coiled-coil region" evidence="1">
    <location>
        <begin position="117"/>
        <end position="147"/>
    </location>
</feature>
<dbReference type="WBParaSite" id="TCONS_00012498.p1">
    <property type="protein sequence ID" value="TCONS_00012498.p1"/>
    <property type="gene ID" value="XLOC_008144"/>
</dbReference>
<dbReference type="STRING" id="6248.A0A0K0EN36"/>
<dbReference type="WBParaSite" id="SSTP_0001087300.1">
    <property type="protein sequence ID" value="SSTP_0001087300.1"/>
    <property type="gene ID" value="SSTP_0001087300"/>
</dbReference>
<sequence length="335" mass="38045">MRSAKSVKRKHITKHAYQNKSHKKISVKKAMFSCKEWKKTTYSSKNTGTVIDFVAVAKQNTFYNVPEQINEIKKGIEKTQPKEEHVKEQPKKKVVEQGKEKVKVTKKSELKVKVKPEQKVETKVEKKNEKKVEKKNEKKVVEKVEAKEKVNKVENIPEQKKKITEPKKEVVENPLTVDVSTKVDNAGMKASVDSGIDFNNTNHSTGSTSPQVDKSGSPSRASASGNSFFESVSKIVETALESAESKPYSKLQINHSGSGRQRTHKLLPRDVKFCVKMLEKFGDDFESMSKSEDNVYMDTPSGIKRKIRIFKESPYYEQWKKGKSEGKSIDEILSC</sequence>
<evidence type="ECO:0000313" key="3">
    <source>
        <dbReference type="Proteomes" id="UP000035681"/>
    </source>
</evidence>
<keyword evidence="3" id="KW-1185">Reference proteome</keyword>
<feature type="compositionally biased region" description="Basic residues" evidence="2">
    <location>
        <begin position="1"/>
        <end position="14"/>
    </location>
</feature>
<feature type="region of interest" description="Disordered" evidence="2">
    <location>
        <begin position="193"/>
        <end position="225"/>
    </location>
</feature>
<evidence type="ECO:0000256" key="2">
    <source>
        <dbReference type="SAM" id="MobiDB-lite"/>
    </source>
</evidence>
<dbReference type="Proteomes" id="UP000035681">
    <property type="component" value="Unplaced"/>
</dbReference>
<feature type="compositionally biased region" description="Polar residues" evidence="2">
    <location>
        <begin position="197"/>
        <end position="225"/>
    </location>
</feature>
<evidence type="ECO:0000313" key="5">
    <source>
        <dbReference type="WBParaSite" id="TCONS_00012498.p1"/>
    </source>
</evidence>
<name>A0A0K0EN36_STRER</name>
<reference evidence="4" key="1">
    <citation type="submission" date="2015-08" db="UniProtKB">
        <authorList>
            <consortium name="WormBaseParasite"/>
        </authorList>
    </citation>
    <scope>IDENTIFICATION</scope>
</reference>
<protein>
    <submittedName>
        <fullName evidence="4 5">Nucleolar protein 16</fullName>
    </submittedName>
</protein>
<keyword evidence="1" id="KW-0175">Coiled coil</keyword>
<feature type="region of interest" description="Disordered" evidence="2">
    <location>
        <begin position="1"/>
        <end position="22"/>
    </location>
</feature>
<accession>A0A0K0EN36</accession>
<evidence type="ECO:0000313" key="4">
    <source>
        <dbReference type="WBParaSite" id="SSTP_0001087300.1"/>
    </source>
</evidence>
<proteinExistence type="predicted"/>
<dbReference type="AlphaFoldDB" id="A0A0K0EN36"/>
<organism evidence="4">
    <name type="scientific">Strongyloides stercoralis</name>
    <name type="common">Threadworm</name>
    <dbReference type="NCBI Taxonomy" id="6248"/>
    <lineage>
        <taxon>Eukaryota</taxon>
        <taxon>Metazoa</taxon>
        <taxon>Ecdysozoa</taxon>
        <taxon>Nematoda</taxon>
        <taxon>Chromadorea</taxon>
        <taxon>Rhabditida</taxon>
        <taxon>Tylenchina</taxon>
        <taxon>Panagrolaimomorpha</taxon>
        <taxon>Strongyloidoidea</taxon>
        <taxon>Strongyloididae</taxon>
        <taxon>Strongyloides</taxon>
    </lineage>
</organism>